<dbReference type="Proteomes" id="UP000663722">
    <property type="component" value="Chromosome"/>
</dbReference>
<organism evidence="1 2">
    <name type="scientific">Desulfonema magnum</name>
    <dbReference type="NCBI Taxonomy" id="45655"/>
    <lineage>
        <taxon>Bacteria</taxon>
        <taxon>Pseudomonadati</taxon>
        <taxon>Thermodesulfobacteriota</taxon>
        <taxon>Desulfobacteria</taxon>
        <taxon>Desulfobacterales</taxon>
        <taxon>Desulfococcaceae</taxon>
        <taxon>Desulfonema</taxon>
    </lineage>
</organism>
<dbReference type="KEGG" id="dmm:dnm_013580"/>
<keyword evidence="2" id="KW-1185">Reference proteome</keyword>
<gene>
    <name evidence="1" type="ORF">dnm_013580</name>
</gene>
<sequence>MENHKSSKKNMRCLKELLYLLLFFVNINPGYGLKNLNIRKYNKKLLFFSEYQLLFTILNKEYR</sequence>
<proteinExistence type="predicted"/>
<evidence type="ECO:0000313" key="2">
    <source>
        <dbReference type="Proteomes" id="UP000663722"/>
    </source>
</evidence>
<protein>
    <submittedName>
        <fullName evidence="1">Uncharacterized protein</fullName>
    </submittedName>
</protein>
<dbReference type="EMBL" id="CP061800">
    <property type="protein sequence ID" value="QTA85353.1"/>
    <property type="molecule type" value="Genomic_DNA"/>
</dbReference>
<reference evidence="1" key="1">
    <citation type="journal article" date="2021" name="Microb. Physiol.">
        <title>Proteogenomic Insights into the Physiology of Marine, Sulfate-Reducing, Filamentous Desulfonema limicola and Desulfonema magnum.</title>
        <authorList>
            <person name="Schnaars V."/>
            <person name="Wohlbrand L."/>
            <person name="Scheve S."/>
            <person name="Hinrichs C."/>
            <person name="Reinhardt R."/>
            <person name="Rabus R."/>
        </authorList>
    </citation>
    <scope>NUCLEOTIDE SEQUENCE</scope>
    <source>
        <strain evidence="1">4be13</strain>
    </source>
</reference>
<accession>A0A975BHE0</accession>
<dbReference type="AlphaFoldDB" id="A0A975BHE0"/>
<evidence type="ECO:0000313" key="1">
    <source>
        <dbReference type="EMBL" id="QTA85353.1"/>
    </source>
</evidence>
<name>A0A975BHE0_9BACT</name>